<dbReference type="AlphaFoldDB" id="A0A256LGA5"/>
<dbReference type="EMBL" id="NGNX01000010">
    <property type="protein sequence ID" value="OYR92495.1"/>
    <property type="molecule type" value="Genomic_DNA"/>
</dbReference>
<proteinExistence type="predicted"/>
<protein>
    <submittedName>
        <fullName evidence="2">Competence protein ComX</fullName>
    </submittedName>
</protein>
<evidence type="ECO:0000313" key="4">
    <source>
        <dbReference type="Proteomes" id="UP000216316"/>
    </source>
</evidence>
<dbReference type="Proteomes" id="UP000216316">
    <property type="component" value="Unassembled WGS sequence"/>
</dbReference>
<dbReference type="Proteomes" id="UP000215828">
    <property type="component" value="Unassembled WGS sequence"/>
</dbReference>
<dbReference type="RefSeq" id="WP_094495891.1">
    <property type="nucleotide sequence ID" value="NZ_CAMSOJ010000024.1"/>
</dbReference>
<evidence type="ECO:0000313" key="1">
    <source>
        <dbReference type="EMBL" id="OYR87051.1"/>
    </source>
</evidence>
<dbReference type="InterPro" id="IPR013325">
    <property type="entry name" value="RNA_pol_sigma_r2"/>
</dbReference>
<dbReference type="GO" id="GO:0003700">
    <property type="term" value="F:DNA-binding transcription factor activity"/>
    <property type="evidence" value="ECO:0007669"/>
    <property type="project" value="InterPro"/>
</dbReference>
<evidence type="ECO:0000313" key="2">
    <source>
        <dbReference type="EMBL" id="OYR92495.1"/>
    </source>
</evidence>
<comment type="caution">
    <text evidence="2">The sequence shown here is derived from an EMBL/GenBank/DDBJ whole genome shotgun (WGS) entry which is preliminary data.</text>
</comment>
<name>A0A256LGA5_9LACO</name>
<sequence>MERMDEVYLIRRVKEEQDTIALRELVNRYRPLINGAKLNFYLRNFDQDDWEQEALIMCYQSCCTYDEERTENFGAYYRTKFYNHLRSLLRYELAHKRTAFSKSISYDNVVQKNLIKEEVEEMHITPRKEMYKKFIKKLSEKELIALKIFLGEITIEEAQAKTKYSRYQLLQAKARCKTKLRKELF</sequence>
<evidence type="ECO:0000313" key="3">
    <source>
        <dbReference type="Proteomes" id="UP000215828"/>
    </source>
</evidence>
<dbReference type="GO" id="GO:0006352">
    <property type="term" value="P:DNA-templated transcription initiation"/>
    <property type="evidence" value="ECO:0007669"/>
    <property type="project" value="InterPro"/>
</dbReference>
<accession>A0A256LGA5</accession>
<keyword evidence="4" id="KW-1185">Reference proteome</keyword>
<dbReference type="Gene3D" id="1.10.1740.10">
    <property type="match status" value="1"/>
</dbReference>
<organism evidence="2 3">
    <name type="scientific">Lactobacillus taiwanensis</name>
    <dbReference type="NCBI Taxonomy" id="508451"/>
    <lineage>
        <taxon>Bacteria</taxon>
        <taxon>Bacillati</taxon>
        <taxon>Bacillota</taxon>
        <taxon>Bacilli</taxon>
        <taxon>Lactobacillales</taxon>
        <taxon>Lactobacillaceae</taxon>
        <taxon>Lactobacillus</taxon>
    </lineage>
</organism>
<reference evidence="1" key="2">
    <citation type="submission" date="2017-05" db="EMBL/GenBank/DDBJ databases">
        <authorList>
            <person name="Lin X.B."/>
            <person name="Stothard P."/>
            <person name="Tasseva G."/>
            <person name="Walter J."/>
        </authorList>
    </citation>
    <scope>NUCLEOTIDE SEQUENCE</scope>
    <source>
        <strain evidence="1">609u</strain>
    </source>
</reference>
<dbReference type="EMBL" id="NGNV01000062">
    <property type="protein sequence ID" value="OYR87051.1"/>
    <property type="molecule type" value="Genomic_DNA"/>
</dbReference>
<reference evidence="3 4" key="3">
    <citation type="submission" date="2017-09" db="EMBL/GenBank/DDBJ databases">
        <title>Tripartite evolution among Lactobacillus johnsonii, Lactobacillus taiwanensis, Lactobacillus reuteri and their rodent host.</title>
        <authorList>
            <person name="Wang T."/>
            <person name="Knowles S."/>
            <person name="Cheng C."/>
        </authorList>
    </citation>
    <scope>NUCLEOTIDE SEQUENCE [LARGE SCALE GENOMIC DNA]</scope>
    <source>
        <strain evidence="2 3">609q</strain>
        <strain evidence="1 4">609u</strain>
    </source>
</reference>
<gene>
    <name evidence="1" type="ORF">CBF53_10080</name>
    <name evidence="2" type="ORF">CBF70_03290</name>
</gene>
<reference evidence="2 3" key="1">
    <citation type="submission" date="2017-04" db="EMBL/GenBank/DDBJ databases">
        <authorList>
            <person name="Afonso C.L."/>
            <person name="Miller P.J."/>
            <person name="Scott M.A."/>
            <person name="Spackman E."/>
            <person name="Goraichik I."/>
            <person name="Dimitrov K.M."/>
            <person name="Suarez D.L."/>
            <person name="Swayne D.E."/>
        </authorList>
    </citation>
    <scope>NUCLEOTIDE SEQUENCE [LARGE SCALE GENOMIC DNA]</scope>
    <source>
        <strain evidence="2 3">609q</strain>
    </source>
</reference>
<dbReference type="SUPFAM" id="SSF88946">
    <property type="entry name" value="Sigma2 domain of RNA polymerase sigma factors"/>
    <property type="match status" value="1"/>
</dbReference>